<evidence type="ECO:0000256" key="1">
    <source>
        <dbReference type="ARBA" id="ARBA00004127"/>
    </source>
</evidence>
<feature type="transmembrane region" description="Helical" evidence="6">
    <location>
        <begin position="317"/>
        <end position="335"/>
    </location>
</feature>
<evidence type="ECO:0000313" key="9">
    <source>
        <dbReference type="Proteomes" id="UP000693970"/>
    </source>
</evidence>
<name>A0A9K3LG54_9STRA</name>
<keyword evidence="2 6" id="KW-0812">Transmembrane</keyword>
<evidence type="ECO:0000256" key="5">
    <source>
        <dbReference type="SAM" id="MobiDB-lite"/>
    </source>
</evidence>
<dbReference type="PANTHER" id="PTHR43826">
    <property type="entry name" value="GLUCOSE-6-PHOSPHATE EXCHANGER SLC37A4"/>
    <property type="match status" value="1"/>
</dbReference>
<feature type="domain" description="Major facilitator superfamily (MFS) profile" evidence="7">
    <location>
        <begin position="243"/>
        <end position="693"/>
    </location>
</feature>
<feature type="transmembrane region" description="Helical" evidence="6">
    <location>
        <begin position="246"/>
        <end position="266"/>
    </location>
</feature>
<reference evidence="8" key="1">
    <citation type="journal article" date="2021" name="Sci. Rep.">
        <title>Diploid genomic architecture of Nitzschia inconspicua, an elite biomass production diatom.</title>
        <authorList>
            <person name="Oliver A."/>
            <person name="Podell S."/>
            <person name="Pinowska A."/>
            <person name="Traller J.C."/>
            <person name="Smith S.R."/>
            <person name="McClure R."/>
            <person name="Beliaev A."/>
            <person name="Bohutskyi P."/>
            <person name="Hill E.A."/>
            <person name="Rabines A."/>
            <person name="Zheng H."/>
            <person name="Allen L.Z."/>
            <person name="Kuo A."/>
            <person name="Grigoriev I.V."/>
            <person name="Allen A.E."/>
            <person name="Hazlebeck D."/>
            <person name="Allen E.E."/>
        </authorList>
    </citation>
    <scope>NUCLEOTIDE SEQUENCE</scope>
    <source>
        <strain evidence="8">Hildebrandi</strain>
    </source>
</reference>
<dbReference type="InterPro" id="IPR051337">
    <property type="entry name" value="OPA_Antiporter"/>
</dbReference>
<feature type="compositionally biased region" description="Acidic residues" evidence="5">
    <location>
        <begin position="1"/>
        <end position="18"/>
    </location>
</feature>
<feature type="compositionally biased region" description="Polar residues" evidence="5">
    <location>
        <begin position="38"/>
        <end position="54"/>
    </location>
</feature>
<dbReference type="GO" id="GO:0012505">
    <property type="term" value="C:endomembrane system"/>
    <property type="evidence" value="ECO:0007669"/>
    <property type="project" value="UniProtKB-SubCell"/>
</dbReference>
<accession>A0A9K3LG54</accession>
<dbReference type="InterPro" id="IPR020846">
    <property type="entry name" value="MFS_dom"/>
</dbReference>
<gene>
    <name evidence="8" type="ORF">IV203_036558</name>
</gene>
<dbReference type="PROSITE" id="PS50850">
    <property type="entry name" value="MFS"/>
    <property type="match status" value="1"/>
</dbReference>
<dbReference type="EMBL" id="JAGRRH010000013">
    <property type="protein sequence ID" value="KAG7361457.1"/>
    <property type="molecule type" value="Genomic_DNA"/>
</dbReference>
<dbReference type="Proteomes" id="UP000693970">
    <property type="component" value="Unassembled WGS sequence"/>
</dbReference>
<comment type="caution">
    <text evidence="8">The sequence shown here is derived from an EMBL/GenBank/DDBJ whole genome shotgun (WGS) entry which is preliminary data.</text>
</comment>
<proteinExistence type="predicted"/>
<keyword evidence="9" id="KW-1185">Reference proteome</keyword>
<feature type="compositionally biased region" description="Low complexity" evidence="5">
    <location>
        <begin position="93"/>
        <end position="105"/>
    </location>
</feature>
<dbReference type="GO" id="GO:0016020">
    <property type="term" value="C:membrane"/>
    <property type="evidence" value="ECO:0007669"/>
    <property type="project" value="UniProtKB-ARBA"/>
</dbReference>
<feature type="transmembrane region" description="Helical" evidence="6">
    <location>
        <begin position="590"/>
        <end position="613"/>
    </location>
</feature>
<dbReference type="CDD" id="cd06174">
    <property type="entry name" value="MFS"/>
    <property type="match status" value="1"/>
</dbReference>
<organism evidence="8 9">
    <name type="scientific">Nitzschia inconspicua</name>
    <dbReference type="NCBI Taxonomy" id="303405"/>
    <lineage>
        <taxon>Eukaryota</taxon>
        <taxon>Sar</taxon>
        <taxon>Stramenopiles</taxon>
        <taxon>Ochrophyta</taxon>
        <taxon>Bacillariophyta</taxon>
        <taxon>Bacillariophyceae</taxon>
        <taxon>Bacillariophycidae</taxon>
        <taxon>Bacillariales</taxon>
        <taxon>Bacillariaceae</taxon>
        <taxon>Nitzschia</taxon>
    </lineage>
</organism>
<evidence type="ECO:0000256" key="6">
    <source>
        <dbReference type="SAM" id="Phobius"/>
    </source>
</evidence>
<protein>
    <submittedName>
        <fullName evidence="8">Major facilitator superfamily transporter</fullName>
    </submittedName>
</protein>
<dbReference type="PANTHER" id="PTHR43826:SF8">
    <property type="entry name" value="MAJOR FACILITATOR SUPERFAMILY (MFS) PROFILE DOMAIN-CONTAINING PROTEIN"/>
    <property type="match status" value="1"/>
</dbReference>
<dbReference type="OrthoDB" id="194491at2759"/>
<feature type="transmembrane region" description="Helical" evidence="6">
    <location>
        <begin position="525"/>
        <end position="548"/>
    </location>
</feature>
<comment type="subcellular location">
    <subcellularLocation>
        <location evidence="1">Endomembrane system</location>
        <topology evidence="1">Multi-pass membrane protein</topology>
    </subcellularLocation>
</comment>
<dbReference type="GO" id="GO:0035435">
    <property type="term" value="P:phosphate ion transmembrane transport"/>
    <property type="evidence" value="ECO:0007669"/>
    <property type="project" value="TreeGrafter"/>
</dbReference>
<dbReference type="AlphaFoldDB" id="A0A9K3LG54"/>
<sequence length="704" mass="77949">MGEDNDNDDDNDDNGDDDLLGRKSLSFDIELDMEYDKQNSSGNRKPLSSASASSPWKIPLPSSSFQSSRSQKKEKGRSISTSTSLLLPRRRQQQQQQQPYPQQQQQQYYYHQLKPYRDHPDDVDNSLGGAHDEFTSSSLSFGSTIMESLTVRTTESNSRGDKLRHDGSTKSTIFMNAAPTTNHEMMDASTLTYHRPQGLAGWFFGFMYEETFNESFDYDDSDEHNNDQQTLIDHKPPTNLCNALNAALFASYIMTSAATSLPILLIPSISHEFVDQDNEASAFTSLAASSALLGTACGKFLNGPVGDVYGARRTSTLYATLLAMALVGLAVSRTVAGLTTACFYVEFFQSVQWPCTVVVLATHYRPPHHIQYESGIYLTSIAGRLGALLGIPLFSILLGQFHWRIVCLIGAWVAMVGSSIMYLFVTDSPNRVNEPQNPLQHHLIQELAAVDLYKTPRRCLLVGSRVAHSMFLNNILPSFRRVLLSGTFWIVALAHTGSAMVRTSERILGSYYLDTSMGYLSENQAGSFSVSMSMGTILGLAIAGKLFAQRKERQRKRLVSRLYIVTIGACYFLAILAIPRLRYMIDSPELILFFQLLSSLIMGFGIAVMYSLIPSLVGSAFANHKGLYFAYTDGVANGISSLVWMFVAGAVENGNPEGGGWAYGWAAVALLIVLCAILMVEFMEHYFVQKAGRHHGTYETMIFA</sequence>
<evidence type="ECO:0000256" key="4">
    <source>
        <dbReference type="ARBA" id="ARBA00023136"/>
    </source>
</evidence>
<feature type="transmembrane region" description="Helical" evidence="6">
    <location>
        <begin position="376"/>
        <end position="397"/>
    </location>
</feature>
<evidence type="ECO:0000256" key="2">
    <source>
        <dbReference type="ARBA" id="ARBA00022692"/>
    </source>
</evidence>
<dbReference type="Pfam" id="PF07690">
    <property type="entry name" value="MFS_1"/>
    <property type="match status" value="1"/>
</dbReference>
<evidence type="ECO:0000313" key="8">
    <source>
        <dbReference type="EMBL" id="KAG7361457.1"/>
    </source>
</evidence>
<feature type="transmembrane region" description="Helical" evidence="6">
    <location>
        <begin position="403"/>
        <end position="425"/>
    </location>
</feature>
<feature type="transmembrane region" description="Helical" evidence="6">
    <location>
        <begin position="663"/>
        <end position="683"/>
    </location>
</feature>
<evidence type="ECO:0000259" key="7">
    <source>
        <dbReference type="PROSITE" id="PS50850"/>
    </source>
</evidence>
<feature type="transmembrane region" description="Helical" evidence="6">
    <location>
        <begin position="560"/>
        <end position="578"/>
    </location>
</feature>
<evidence type="ECO:0000256" key="3">
    <source>
        <dbReference type="ARBA" id="ARBA00022989"/>
    </source>
</evidence>
<feature type="transmembrane region" description="Helical" evidence="6">
    <location>
        <begin position="634"/>
        <end position="651"/>
    </location>
</feature>
<keyword evidence="3 6" id="KW-1133">Transmembrane helix</keyword>
<reference evidence="8" key="2">
    <citation type="submission" date="2021-04" db="EMBL/GenBank/DDBJ databases">
        <authorList>
            <person name="Podell S."/>
        </authorList>
    </citation>
    <scope>NUCLEOTIDE SEQUENCE</scope>
    <source>
        <strain evidence="8">Hildebrandi</strain>
    </source>
</reference>
<dbReference type="InterPro" id="IPR011701">
    <property type="entry name" value="MFS"/>
</dbReference>
<keyword evidence="4 6" id="KW-0472">Membrane</keyword>
<dbReference type="GO" id="GO:0061513">
    <property type="term" value="F:glucose 6-phosphate:phosphate antiporter activity"/>
    <property type="evidence" value="ECO:0007669"/>
    <property type="project" value="TreeGrafter"/>
</dbReference>
<feature type="region of interest" description="Disordered" evidence="5">
    <location>
        <begin position="1"/>
        <end position="105"/>
    </location>
</feature>